<dbReference type="AlphaFoldDB" id="A0AAD9QLK1"/>
<dbReference type="EMBL" id="JARQWQ010000025">
    <property type="protein sequence ID" value="KAK2563527.1"/>
    <property type="molecule type" value="Genomic_DNA"/>
</dbReference>
<evidence type="ECO:0000313" key="3">
    <source>
        <dbReference type="Proteomes" id="UP001249851"/>
    </source>
</evidence>
<name>A0AAD9QLK1_ACRCE</name>
<evidence type="ECO:0000313" key="2">
    <source>
        <dbReference type="EMBL" id="KAK2563527.1"/>
    </source>
</evidence>
<protein>
    <submittedName>
        <fullName evidence="2">Uncharacterized protein</fullName>
    </submittedName>
</protein>
<feature type="compositionally biased region" description="Low complexity" evidence="1">
    <location>
        <begin position="222"/>
        <end position="231"/>
    </location>
</feature>
<proteinExistence type="predicted"/>
<evidence type="ECO:0000256" key="1">
    <source>
        <dbReference type="SAM" id="MobiDB-lite"/>
    </source>
</evidence>
<feature type="region of interest" description="Disordered" evidence="1">
    <location>
        <begin position="216"/>
        <end position="271"/>
    </location>
</feature>
<reference evidence="2" key="1">
    <citation type="journal article" date="2023" name="G3 (Bethesda)">
        <title>Whole genome assembly and annotation of the endangered Caribbean coral Acropora cervicornis.</title>
        <authorList>
            <person name="Selwyn J.D."/>
            <person name="Vollmer S.V."/>
        </authorList>
    </citation>
    <scope>NUCLEOTIDE SEQUENCE</scope>
    <source>
        <strain evidence="2">K2</strain>
    </source>
</reference>
<reference evidence="2" key="2">
    <citation type="journal article" date="2023" name="Science">
        <title>Genomic signatures of disease resistance in endangered staghorn corals.</title>
        <authorList>
            <person name="Vollmer S.V."/>
            <person name="Selwyn J.D."/>
            <person name="Despard B.A."/>
            <person name="Roesel C.L."/>
        </authorList>
    </citation>
    <scope>NUCLEOTIDE SEQUENCE</scope>
    <source>
        <strain evidence="2">K2</strain>
    </source>
</reference>
<organism evidence="2 3">
    <name type="scientific">Acropora cervicornis</name>
    <name type="common">Staghorn coral</name>
    <dbReference type="NCBI Taxonomy" id="6130"/>
    <lineage>
        <taxon>Eukaryota</taxon>
        <taxon>Metazoa</taxon>
        <taxon>Cnidaria</taxon>
        <taxon>Anthozoa</taxon>
        <taxon>Hexacorallia</taxon>
        <taxon>Scleractinia</taxon>
        <taxon>Astrocoeniina</taxon>
        <taxon>Acroporidae</taxon>
        <taxon>Acropora</taxon>
    </lineage>
</organism>
<feature type="region of interest" description="Disordered" evidence="1">
    <location>
        <begin position="1"/>
        <end position="21"/>
    </location>
</feature>
<sequence length="361" mass="40055">MKMSAGSSNELEDADRKPDAAGSDILEKVHSLFGESVYQALQKEEITDDDSIADLAARDPDAPIYTRMGLTYGKALRFRKEFGTKSRIHKSDSRPSSPATKLSMADMSTFTPEMIQFYLSKRKKIGLLAASRWKDELPKFNTPSAKVELDAFAAEITPECGIPEINFAKEGISKHIQSFFNEQRRYRRIKKPASKIGTLSCETKKYKGDNLIEETSAEEKLSTAGSTSSGGESSGGGDTDILGEDENEIMQDCSDSSNGSPIPSSQLSSVALNQKQTGHHWSFKVNQAIVKCVFQRLLKRDEMIEVLKKKFSVSPRNLTGLAPTQLLSVLAKKLVNNKYCKVTEEAKNFKEDITVIKEIEF</sequence>
<gene>
    <name evidence="2" type="ORF">P5673_013248</name>
</gene>
<comment type="caution">
    <text evidence="2">The sequence shown here is derived from an EMBL/GenBank/DDBJ whole genome shotgun (WGS) entry which is preliminary data.</text>
</comment>
<accession>A0AAD9QLK1</accession>
<dbReference type="Proteomes" id="UP001249851">
    <property type="component" value="Unassembled WGS sequence"/>
</dbReference>
<keyword evidence="3" id="KW-1185">Reference proteome</keyword>
<feature type="compositionally biased region" description="Low complexity" evidence="1">
    <location>
        <begin position="254"/>
        <end position="269"/>
    </location>
</feature>